<feature type="domain" description="DUF7726" evidence="2">
    <location>
        <begin position="57"/>
        <end position="127"/>
    </location>
</feature>
<dbReference type="AlphaFoldDB" id="A0AAI8YWA8"/>
<sequence>MPSRPLRSAIRSPLEDVTGRANNQPTPPPTIGAKRKANDAPASDINLDDIDVGVTYVDASCDQVRRKIRRFLDSGELNKGQFATAIGVSGKSLNDFLSQVGSMNGSGSATYAGAWEFFKKREIAGLKMPPVKRAKQSSASPALDISGILLTGEAFDNVPIYESCDEVRKKINAHLAKPGVTQAQFCRDLAAQYHSETKKIQSKQLVGFRSKKGPWAGNTSIVCYTAYVYFEKLRLAEGRPKSEHRQGMEAVHPAGLDTQRTHERVWCKSNKRPVVDQFGRFSHR</sequence>
<evidence type="ECO:0000259" key="2">
    <source>
        <dbReference type="Pfam" id="PF24852"/>
    </source>
</evidence>
<name>A0AAI8YWA8_9PEZI</name>
<feature type="domain" description="DUF7726" evidence="2">
    <location>
        <begin position="158"/>
        <end position="237"/>
    </location>
</feature>
<dbReference type="Pfam" id="PF24852">
    <property type="entry name" value="DUF7726"/>
    <property type="match status" value="2"/>
</dbReference>
<accession>A0AAI8YWA8</accession>
<organism evidence="3 4">
    <name type="scientific">Lecanosticta acicola</name>
    <dbReference type="NCBI Taxonomy" id="111012"/>
    <lineage>
        <taxon>Eukaryota</taxon>
        <taxon>Fungi</taxon>
        <taxon>Dikarya</taxon>
        <taxon>Ascomycota</taxon>
        <taxon>Pezizomycotina</taxon>
        <taxon>Dothideomycetes</taxon>
        <taxon>Dothideomycetidae</taxon>
        <taxon>Mycosphaerellales</taxon>
        <taxon>Mycosphaerellaceae</taxon>
        <taxon>Lecanosticta</taxon>
    </lineage>
</organism>
<keyword evidence="4" id="KW-1185">Reference proteome</keyword>
<dbReference type="InterPro" id="IPR010982">
    <property type="entry name" value="Lambda_DNA-bd_dom_sf"/>
</dbReference>
<dbReference type="InterPro" id="IPR056143">
    <property type="entry name" value="DUF7726"/>
</dbReference>
<dbReference type="EMBL" id="CAVMBE010000015">
    <property type="protein sequence ID" value="CAK3943836.1"/>
    <property type="molecule type" value="Genomic_DNA"/>
</dbReference>
<dbReference type="PANTHER" id="PTHR42339:SF1">
    <property type="entry name" value="HISTONE H1"/>
    <property type="match status" value="1"/>
</dbReference>
<protein>
    <recommendedName>
        <fullName evidence="2">DUF7726 domain-containing protein</fullName>
    </recommendedName>
</protein>
<proteinExistence type="predicted"/>
<evidence type="ECO:0000313" key="4">
    <source>
        <dbReference type="Proteomes" id="UP001296104"/>
    </source>
</evidence>
<feature type="region of interest" description="Disordered" evidence="1">
    <location>
        <begin position="1"/>
        <end position="39"/>
    </location>
</feature>
<dbReference type="GO" id="GO:0003677">
    <property type="term" value="F:DNA binding"/>
    <property type="evidence" value="ECO:0007669"/>
    <property type="project" value="InterPro"/>
</dbReference>
<reference evidence="3" key="1">
    <citation type="submission" date="2023-11" db="EMBL/GenBank/DDBJ databases">
        <authorList>
            <person name="Alioto T."/>
            <person name="Alioto T."/>
            <person name="Gomez Garrido J."/>
        </authorList>
    </citation>
    <scope>NUCLEOTIDE SEQUENCE</scope>
</reference>
<evidence type="ECO:0000256" key="1">
    <source>
        <dbReference type="SAM" id="MobiDB-lite"/>
    </source>
</evidence>
<dbReference type="Proteomes" id="UP001296104">
    <property type="component" value="Unassembled WGS sequence"/>
</dbReference>
<dbReference type="PANTHER" id="PTHR42339">
    <property type="entry name" value="HISTONE H1"/>
    <property type="match status" value="1"/>
</dbReference>
<dbReference type="Gene3D" id="1.10.260.40">
    <property type="entry name" value="lambda repressor-like DNA-binding domains"/>
    <property type="match status" value="1"/>
</dbReference>
<gene>
    <name evidence="3" type="ORF">LECACI_7A003150</name>
</gene>
<evidence type="ECO:0000313" key="3">
    <source>
        <dbReference type="EMBL" id="CAK3943836.1"/>
    </source>
</evidence>
<comment type="caution">
    <text evidence="3">The sequence shown here is derived from an EMBL/GenBank/DDBJ whole genome shotgun (WGS) entry which is preliminary data.</text>
</comment>